<dbReference type="PROSITE" id="PS51192">
    <property type="entry name" value="HELICASE_ATP_BIND_1"/>
    <property type="match status" value="1"/>
</dbReference>
<dbReference type="SMART" id="SM00487">
    <property type="entry name" value="DEXDc"/>
    <property type="match status" value="1"/>
</dbReference>
<evidence type="ECO:0000256" key="1">
    <source>
        <dbReference type="ARBA" id="ARBA00022741"/>
    </source>
</evidence>
<dbReference type="InterPro" id="IPR001650">
    <property type="entry name" value="Helicase_C-like"/>
</dbReference>
<evidence type="ECO:0000256" key="2">
    <source>
        <dbReference type="ARBA" id="ARBA00022801"/>
    </source>
</evidence>
<protein>
    <submittedName>
        <fullName evidence="8">Possible ATP-dependent RNA helicase</fullName>
    </submittedName>
</protein>
<dbReference type="InterPro" id="IPR050079">
    <property type="entry name" value="DEAD_box_RNA_helicase"/>
</dbReference>
<evidence type="ECO:0000256" key="3">
    <source>
        <dbReference type="ARBA" id="ARBA00022806"/>
    </source>
</evidence>
<keyword evidence="2" id="KW-0378">Hydrolase</keyword>
<dbReference type="InterPro" id="IPR027417">
    <property type="entry name" value="P-loop_NTPase"/>
</dbReference>
<accession>A0A6N4SR03</accession>
<evidence type="ECO:0000259" key="7">
    <source>
        <dbReference type="PROSITE" id="PS51194"/>
    </source>
</evidence>
<dbReference type="OrthoDB" id="9762011at2"/>
<dbReference type="AlphaFoldDB" id="A0A6N4SR03"/>
<dbReference type="GO" id="GO:0005829">
    <property type="term" value="C:cytosol"/>
    <property type="evidence" value="ECO:0007669"/>
    <property type="project" value="TreeGrafter"/>
</dbReference>
<keyword evidence="3 8" id="KW-0347">Helicase</keyword>
<dbReference type="PROSITE" id="PS51194">
    <property type="entry name" value="HELICASE_CTER"/>
    <property type="match status" value="1"/>
</dbReference>
<reference evidence="8 9" key="1">
    <citation type="journal article" date="2007" name="Appl. Environ. Microbiol.">
        <title>Genome sequence of the cellulolytic gliding bacterium Cytophaga hutchinsonii.</title>
        <authorList>
            <person name="Xie G."/>
            <person name="Bruce D.C."/>
            <person name="Challacombe J.F."/>
            <person name="Chertkov O."/>
            <person name="Detter J.C."/>
            <person name="Gilna P."/>
            <person name="Han C.S."/>
            <person name="Lucas S."/>
            <person name="Misra M."/>
            <person name="Myers G.L."/>
            <person name="Richardson P."/>
            <person name="Tapia R."/>
            <person name="Thayer N."/>
            <person name="Thompson L.S."/>
            <person name="Brettin T.S."/>
            <person name="Henrissat B."/>
            <person name="Wilson D.B."/>
            <person name="McBride M.J."/>
        </authorList>
    </citation>
    <scope>NUCLEOTIDE SEQUENCE [LARGE SCALE GENOMIC DNA]</scope>
    <source>
        <strain evidence="9">ATCC 33406 / DSM 1761 / CIP 103989 / NBRC 15051 / NCIMB 9469 / D465</strain>
    </source>
</reference>
<keyword evidence="9" id="KW-1185">Reference proteome</keyword>
<evidence type="ECO:0000256" key="5">
    <source>
        <dbReference type="ARBA" id="ARBA00038437"/>
    </source>
</evidence>
<name>A0A6N4SR03_CYTH3</name>
<comment type="similarity">
    <text evidence="5">Belongs to the DEAD box helicase family.</text>
</comment>
<dbReference type="EMBL" id="CP000383">
    <property type="protein sequence ID" value="ABG58726.1"/>
    <property type="molecule type" value="Genomic_DNA"/>
</dbReference>
<evidence type="ECO:0000313" key="9">
    <source>
        <dbReference type="Proteomes" id="UP000001822"/>
    </source>
</evidence>
<dbReference type="KEGG" id="chu:CHU_1455"/>
<dbReference type="GO" id="GO:0003676">
    <property type="term" value="F:nucleic acid binding"/>
    <property type="evidence" value="ECO:0007669"/>
    <property type="project" value="InterPro"/>
</dbReference>
<dbReference type="InterPro" id="IPR014001">
    <property type="entry name" value="Helicase_ATP-bd"/>
</dbReference>
<dbReference type="InterPro" id="IPR011545">
    <property type="entry name" value="DEAD/DEAH_box_helicase_dom"/>
</dbReference>
<keyword evidence="1" id="KW-0547">Nucleotide-binding</keyword>
<dbReference type="Proteomes" id="UP000001822">
    <property type="component" value="Chromosome"/>
</dbReference>
<dbReference type="GO" id="GO:0005524">
    <property type="term" value="F:ATP binding"/>
    <property type="evidence" value="ECO:0007669"/>
    <property type="project" value="UniProtKB-KW"/>
</dbReference>
<dbReference type="Pfam" id="PF00270">
    <property type="entry name" value="DEAD"/>
    <property type="match status" value="1"/>
</dbReference>
<evidence type="ECO:0000256" key="4">
    <source>
        <dbReference type="ARBA" id="ARBA00022840"/>
    </source>
</evidence>
<sequence length="439" mass="49808">MPLEILKLNKQLNTAMSDMGFVEPKEVQEKTLSRIIGGQDLVVIGPEGCGKTTAMILGVLAKLKYAFEIAPRAMIMVPNKDKGLELEEQFRFLGKNLDIRVLGVYPGAGMEGQRELLEDGIDVVIGTPDRIEALYIKSAVNLTQLKTFILDDADLIVKQGLQTVVKNISESLPKCQHIVFTEVMHEKLEKLIHFFLVYPTTIEVNLDSEHVLSTVDLQLFKVPNYKTKLNLLNLMMRDYDIYKKVVVFSNSKVTSDKLLKSLEKRIEGAVAIFNPSYSQKGFTSFEQFKQDENVRVLLLSNEEEVLLNLDDIGHILHFDLPADRTIFINRVERKQVDELPNTVAITYATDIELNMVRKIELGVGHSMEIMELPVDLVIEGNRGGGDEEEKVVKKKKTTIEEYIPGAAFHAKKESNLKDYNYNYKDKRKMAGKKSKRRDS</sequence>
<dbReference type="PANTHER" id="PTHR47959">
    <property type="entry name" value="ATP-DEPENDENT RNA HELICASE RHLE-RELATED"/>
    <property type="match status" value="1"/>
</dbReference>
<organism evidence="8 9">
    <name type="scientific">Cytophaga hutchinsonii (strain ATCC 33406 / DSM 1761 / CIP 103989 / NBRC 15051 / NCIMB 9469 / D465)</name>
    <dbReference type="NCBI Taxonomy" id="269798"/>
    <lineage>
        <taxon>Bacteria</taxon>
        <taxon>Pseudomonadati</taxon>
        <taxon>Bacteroidota</taxon>
        <taxon>Cytophagia</taxon>
        <taxon>Cytophagales</taxon>
        <taxon>Cytophagaceae</taxon>
        <taxon>Cytophaga</taxon>
    </lineage>
</organism>
<dbReference type="Gene3D" id="3.40.50.300">
    <property type="entry name" value="P-loop containing nucleotide triphosphate hydrolases"/>
    <property type="match status" value="2"/>
</dbReference>
<dbReference type="GO" id="GO:0003724">
    <property type="term" value="F:RNA helicase activity"/>
    <property type="evidence" value="ECO:0007669"/>
    <property type="project" value="TreeGrafter"/>
</dbReference>
<dbReference type="SUPFAM" id="SSF52540">
    <property type="entry name" value="P-loop containing nucleoside triphosphate hydrolases"/>
    <property type="match status" value="2"/>
</dbReference>
<dbReference type="PANTHER" id="PTHR47959:SF1">
    <property type="entry name" value="ATP-DEPENDENT RNA HELICASE DBPA"/>
    <property type="match status" value="1"/>
</dbReference>
<evidence type="ECO:0000259" key="6">
    <source>
        <dbReference type="PROSITE" id="PS51192"/>
    </source>
</evidence>
<feature type="domain" description="Helicase C-terminal" evidence="7">
    <location>
        <begin position="235"/>
        <end position="378"/>
    </location>
</feature>
<keyword evidence="4" id="KW-0067">ATP-binding</keyword>
<gene>
    <name evidence="8" type="primary">rhlE</name>
    <name evidence="8" type="ordered locus">CHU_1455</name>
</gene>
<feature type="domain" description="Helicase ATP-binding" evidence="6">
    <location>
        <begin position="32"/>
        <end position="202"/>
    </location>
</feature>
<evidence type="ECO:0000313" key="8">
    <source>
        <dbReference type="EMBL" id="ABG58726.1"/>
    </source>
</evidence>
<dbReference type="GO" id="GO:0016787">
    <property type="term" value="F:hydrolase activity"/>
    <property type="evidence" value="ECO:0007669"/>
    <property type="project" value="UniProtKB-KW"/>
</dbReference>
<proteinExistence type="inferred from homology"/>